<keyword evidence="11 15" id="KW-0067">ATP-binding</keyword>
<dbReference type="GO" id="GO:0004674">
    <property type="term" value="F:protein serine/threonine kinase activity"/>
    <property type="evidence" value="ECO:0007669"/>
    <property type="project" value="UniProtKB-KW"/>
</dbReference>
<dbReference type="GO" id="GO:0005737">
    <property type="term" value="C:cytoplasm"/>
    <property type="evidence" value="ECO:0007669"/>
    <property type="project" value="UniProtKB-SubCell"/>
</dbReference>
<evidence type="ECO:0000256" key="1">
    <source>
        <dbReference type="ARBA" id="ARBA00001946"/>
    </source>
</evidence>
<dbReference type="Gene3D" id="1.10.510.10">
    <property type="entry name" value="Transferase(Phosphotransferase) domain 1"/>
    <property type="match status" value="1"/>
</dbReference>
<dbReference type="EMBL" id="CAJNOQ010002120">
    <property type="protein sequence ID" value="CAF0939931.1"/>
    <property type="molecule type" value="Genomic_DNA"/>
</dbReference>
<dbReference type="InterPro" id="IPR050629">
    <property type="entry name" value="STE20/SPS1-PAK"/>
</dbReference>
<dbReference type="InterPro" id="IPR029063">
    <property type="entry name" value="SAM-dependent_MTases_sf"/>
</dbReference>
<evidence type="ECO:0000256" key="15">
    <source>
        <dbReference type="PROSITE-ProRule" id="PRU10141"/>
    </source>
</evidence>
<keyword evidence="8" id="KW-0479">Metal-binding</keyword>
<feature type="binding site" evidence="15">
    <location>
        <position position="49"/>
    </location>
    <ligand>
        <name>ATP</name>
        <dbReference type="ChEBI" id="CHEBI:30616"/>
    </ligand>
</feature>
<dbReference type="Proteomes" id="UP000663829">
    <property type="component" value="Unassembled WGS sequence"/>
</dbReference>
<feature type="domain" description="Protein kinase" evidence="18">
    <location>
        <begin position="20"/>
        <end position="275"/>
    </location>
</feature>
<dbReference type="GO" id="GO:0046872">
    <property type="term" value="F:metal ion binding"/>
    <property type="evidence" value="ECO:0007669"/>
    <property type="project" value="UniProtKB-KW"/>
</dbReference>
<evidence type="ECO:0000256" key="7">
    <source>
        <dbReference type="ARBA" id="ARBA00022679"/>
    </source>
</evidence>
<dbReference type="GO" id="GO:0005524">
    <property type="term" value="F:ATP binding"/>
    <property type="evidence" value="ECO:0007669"/>
    <property type="project" value="UniProtKB-UniRule"/>
</dbReference>
<accession>A0A814CAK5</accession>
<dbReference type="Gene3D" id="3.30.200.20">
    <property type="entry name" value="Phosphorylase Kinase, domain 1"/>
    <property type="match status" value="1"/>
</dbReference>
<evidence type="ECO:0000256" key="12">
    <source>
        <dbReference type="ARBA" id="ARBA00022842"/>
    </source>
</evidence>
<keyword evidence="12" id="KW-0460">Magnesium</keyword>
<evidence type="ECO:0000256" key="8">
    <source>
        <dbReference type="ARBA" id="ARBA00022723"/>
    </source>
</evidence>
<reference evidence="19" key="1">
    <citation type="submission" date="2021-02" db="EMBL/GenBank/DDBJ databases">
        <authorList>
            <person name="Nowell W R."/>
        </authorList>
    </citation>
    <scope>NUCLEOTIDE SEQUENCE</scope>
</reference>
<evidence type="ECO:0000256" key="5">
    <source>
        <dbReference type="ARBA" id="ARBA00022490"/>
    </source>
</evidence>
<evidence type="ECO:0000313" key="20">
    <source>
        <dbReference type="EMBL" id="CAF3716515.1"/>
    </source>
</evidence>
<comment type="cofactor">
    <cofactor evidence="1">
        <name>Mg(2+)</name>
        <dbReference type="ChEBI" id="CHEBI:18420"/>
    </cofactor>
</comment>
<gene>
    <name evidence="19" type="ORF">GPM918_LOCUS10651</name>
    <name evidence="20" type="ORF">SRO942_LOCUS10652</name>
</gene>
<dbReference type="CDD" id="cd06609">
    <property type="entry name" value="STKc_MST3_like"/>
    <property type="match status" value="1"/>
</dbReference>
<feature type="coiled-coil region" evidence="16">
    <location>
        <begin position="46"/>
        <end position="73"/>
    </location>
</feature>
<keyword evidence="7" id="KW-0808">Transferase</keyword>
<evidence type="ECO:0000256" key="9">
    <source>
        <dbReference type="ARBA" id="ARBA00022741"/>
    </source>
</evidence>
<keyword evidence="6" id="KW-0723">Serine/threonine-protein kinase</keyword>
<evidence type="ECO:0000313" key="19">
    <source>
        <dbReference type="EMBL" id="CAF0939931.1"/>
    </source>
</evidence>
<evidence type="ECO:0000256" key="10">
    <source>
        <dbReference type="ARBA" id="ARBA00022777"/>
    </source>
</evidence>
<keyword evidence="21" id="KW-1185">Reference proteome</keyword>
<feature type="region of interest" description="Disordered" evidence="17">
    <location>
        <begin position="308"/>
        <end position="327"/>
    </location>
</feature>
<dbReference type="PANTHER" id="PTHR48012">
    <property type="entry name" value="STERILE20-LIKE KINASE, ISOFORM B-RELATED"/>
    <property type="match status" value="1"/>
</dbReference>
<dbReference type="PANTHER" id="PTHR48012:SF10">
    <property type="entry name" value="FI20177P1"/>
    <property type="match status" value="1"/>
</dbReference>
<keyword evidence="5" id="KW-0963">Cytoplasm</keyword>
<dbReference type="OrthoDB" id="8693905at2759"/>
<dbReference type="PROSITE" id="PS00107">
    <property type="entry name" value="PROTEIN_KINASE_ATP"/>
    <property type="match status" value="1"/>
</dbReference>
<comment type="similarity">
    <text evidence="3">Belongs to the protein kinase superfamily. STE Ser/Thr protein kinase family. STE20 subfamily.</text>
</comment>
<dbReference type="InterPro" id="IPR017441">
    <property type="entry name" value="Protein_kinase_ATP_BS"/>
</dbReference>
<dbReference type="Gene3D" id="3.40.50.150">
    <property type="entry name" value="Vaccinia Virus protein VP39"/>
    <property type="match status" value="1"/>
</dbReference>
<evidence type="ECO:0000256" key="2">
    <source>
        <dbReference type="ARBA" id="ARBA00004496"/>
    </source>
</evidence>
<dbReference type="Pfam" id="PF13649">
    <property type="entry name" value="Methyltransf_25"/>
    <property type="match status" value="1"/>
</dbReference>
<comment type="caution">
    <text evidence="19">The sequence shown here is derived from an EMBL/GenBank/DDBJ whole genome shotgun (WGS) entry which is preliminary data.</text>
</comment>
<dbReference type="SUPFAM" id="SSF56112">
    <property type="entry name" value="Protein kinase-like (PK-like)"/>
    <property type="match status" value="1"/>
</dbReference>
<comment type="catalytic activity">
    <reaction evidence="13">
        <text>L-threonyl-[protein] + ATP = O-phospho-L-threonyl-[protein] + ADP + H(+)</text>
        <dbReference type="Rhea" id="RHEA:46608"/>
        <dbReference type="Rhea" id="RHEA-COMP:11060"/>
        <dbReference type="Rhea" id="RHEA-COMP:11605"/>
        <dbReference type="ChEBI" id="CHEBI:15378"/>
        <dbReference type="ChEBI" id="CHEBI:30013"/>
        <dbReference type="ChEBI" id="CHEBI:30616"/>
        <dbReference type="ChEBI" id="CHEBI:61977"/>
        <dbReference type="ChEBI" id="CHEBI:456216"/>
        <dbReference type="EC" id="2.7.11.1"/>
    </reaction>
</comment>
<dbReference type="SMART" id="SM00220">
    <property type="entry name" value="S_TKc"/>
    <property type="match status" value="1"/>
</dbReference>
<evidence type="ECO:0000256" key="17">
    <source>
        <dbReference type="SAM" id="MobiDB-lite"/>
    </source>
</evidence>
<evidence type="ECO:0000256" key="4">
    <source>
        <dbReference type="ARBA" id="ARBA00012513"/>
    </source>
</evidence>
<evidence type="ECO:0000259" key="18">
    <source>
        <dbReference type="PROSITE" id="PS50011"/>
    </source>
</evidence>
<evidence type="ECO:0000256" key="13">
    <source>
        <dbReference type="ARBA" id="ARBA00047899"/>
    </source>
</evidence>
<dbReference type="Proteomes" id="UP000681722">
    <property type="component" value="Unassembled WGS sequence"/>
</dbReference>
<dbReference type="InterPro" id="IPR000719">
    <property type="entry name" value="Prot_kinase_dom"/>
</dbReference>
<protein>
    <recommendedName>
        <fullName evidence="4">non-specific serine/threonine protein kinase</fullName>
        <ecNumber evidence="4">2.7.11.1</ecNumber>
    </recommendedName>
</protein>
<evidence type="ECO:0000256" key="11">
    <source>
        <dbReference type="ARBA" id="ARBA00022840"/>
    </source>
</evidence>
<dbReference type="SUPFAM" id="SSF53335">
    <property type="entry name" value="S-adenosyl-L-methionine-dependent methyltransferases"/>
    <property type="match status" value="1"/>
</dbReference>
<evidence type="ECO:0000256" key="16">
    <source>
        <dbReference type="SAM" id="Coils"/>
    </source>
</evidence>
<dbReference type="InterPro" id="IPR011009">
    <property type="entry name" value="Kinase-like_dom_sf"/>
</dbReference>
<comment type="subcellular location">
    <subcellularLocation>
        <location evidence="2">Cytoplasm</location>
    </subcellularLocation>
</comment>
<evidence type="ECO:0000256" key="14">
    <source>
        <dbReference type="ARBA" id="ARBA00048679"/>
    </source>
</evidence>
<name>A0A814CAK5_9BILA</name>
<dbReference type="AlphaFoldDB" id="A0A814CAK5"/>
<keyword evidence="16" id="KW-0175">Coiled coil</keyword>
<evidence type="ECO:0000313" key="21">
    <source>
        <dbReference type="Proteomes" id="UP000663829"/>
    </source>
</evidence>
<keyword evidence="10" id="KW-0418">Kinase</keyword>
<sequence>MSTLAPLPGQQGHIDPEEIFQRLDHIGRGSFGEVYKGINIKSSNVVAIKIIDLEKAEDEIEDIQQEIQVLSQCNSPFITKYFGSYLKGTKLWIIMEYLGGGSALDLMKPGPFDEQYIAIILREVLKGLEYLHTEKKIHRDIKAANVLLSEHGDVKLADFGVAKQLTDSVNKGNTFVGTPFWMSPEVIMQHKYDYSADIWSLGITAIELAKGEPPYSDLHPMRVLLQIPKNPPPQLTGNYTKVFREFIESCLQKTPEHVMELIDRYRRWKDSHKNGGSDSGSDSDEEKQKNKTIVGDWNFTVKPLSDGVVKQHRPRHGGRGPSDTDEAEHFLSQPLAEVKRSVELNPVLKSIFSELSHRFNIPSSSPSNGVVHSSLSQQTGPELFHDLYQMFENAQLRYPGFSNEFIKTLHDHLSKATIPISSSSVATSTITTENDNLSSSKYTLVFICSRCFYRDIMTSRSKTIESWHIRALAYEKLTQNYRIFTDMCMGLIDFVIAHQNISPNDMNVLDLAAGSGLVSSILLEKLKINSLYLVEPAEAMLQLAIENLHKKYGTNLPKLYPLKISAEDCLTSTDLPHHYFTFILCNASMHLMSEKEIFPIITKLLKPNGYFLYTLWYHSYADTVHFEETNHLNISRSYINQALLNCNYPIYFHDNGKKLKYDTHARTKADIEQQANINGLYLHSCDVTMHQTPVSFDVDFAAMTDNWLIEHIEQYRTSSTLEDSHTIRKNIIECAKSLMKDTFIQIPTVRIIIGKMSNYLRY</sequence>
<dbReference type="PROSITE" id="PS50011">
    <property type="entry name" value="PROTEIN_KINASE_DOM"/>
    <property type="match status" value="1"/>
</dbReference>
<dbReference type="Pfam" id="PF00069">
    <property type="entry name" value="Pkinase"/>
    <property type="match status" value="1"/>
</dbReference>
<proteinExistence type="inferred from homology"/>
<dbReference type="EMBL" id="CAJOBC010002120">
    <property type="protein sequence ID" value="CAF3716515.1"/>
    <property type="molecule type" value="Genomic_DNA"/>
</dbReference>
<evidence type="ECO:0000256" key="3">
    <source>
        <dbReference type="ARBA" id="ARBA00008874"/>
    </source>
</evidence>
<dbReference type="CDD" id="cd02440">
    <property type="entry name" value="AdoMet_MTases"/>
    <property type="match status" value="1"/>
</dbReference>
<dbReference type="EC" id="2.7.11.1" evidence="4"/>
<comment type="catalytic activity">
    <reaction evidence="14">
        <text>L-seryl-[protein] + ATP = O-phospho-L-seryl-[protein] + ADP + H(+)</text>
        <dbReference type="Rhea" id="RHEA:17989"/>
        <dbReference type="Rhea" id="RHEA-COMP:9863"/>
        <dbReference type="Rhea" id="RHEA-COMP:11604"/>
        <dbReference type="ChEBI" id="CHEBI:15378"/>
        <dbReference type="ChEBI" id="CHEBI:29999"/>
        <dbReference type="ChEBI" id="CHEBI:30616"/>
        <dbReference type="ChEBI" id="CHEBI:83421"/>
        <dbReference type="ChEBI" id="CHEBI:456216"/>
        <dbReference type="EC" id="2.7.11.1"/>
    </reaction>
</comment>
<evidence type="ECO:0000256" key="6">
    <source>
        <dbReference type="ARBA" id="ARBA00022527"/>
    </source>
</evidence>
<dbReference type="InterPro" id="IPR041698">
    <property type="entry name" value="Methyltransf_25"/>
</dbReference>
<dbReference type="FunFam" id="3.30.200.20:FF:000092">
    <property type="entry name" value="Serine/threonine-protein kinase 24"/>
    <property type="match status" value="1"/>
</dbReference>
<dbReference type="FunFam" id="1.10.510.10:FF:000499">
    <property type="entry name" value="Serine/threonine-protein kinase KIC1"/>
    <property type="match status" value="1"/>
</dbReference>
<keyword evidence="9 15" id="KW-0547">Nucleotide-binding</keyword>
<organism evidence="19 21">
    <name type="scientific">Didymodactylos carnosus</name>
    <dbReference type="NCBI Taxonomy" id="1234261"/>
    <lineage>
        <taxon>Eukaryota</taxon>
        <taxon>Metazoa</taxon>
        <taxon>Spiralia</taxon>
        <taxon>Gnathifera</taxon>
        <taxon>Rotifera</taxon>
        <taxon>Eurotatoria</taxon>
        <taxon>Bdelloidea</taxon>
        <taxon>Philodinida</taxon>
        <taxon>Philodinidae</taxon>
        <taxon>Didymodactylos</taxon>
    </lineage>
</organism>